<gene>
    <name evidence="1" type="ORF">SFRICE_033436</name>
</gene>
<dbReference type="EMBL" id="ODYU01013015">
    <property type="protein sequence ID" value="SOQ59624.1"/>
    <property type="molecule type" value="Genomic_DNA"/>
</dbReference>
<accession>A0A2H1X4Q8</accession>
<name>A0A2H1X4Q8_SPOFR</name>
<reference evidence="1" key="1">
    <citation type="submission" date="2016-07" db="EMBL/GenBank/DDBJ databases">
        <authorList>
            <person name="Bretaudeau A."/>
        </authorList>
    </citation>
    <scope>NUCLEOTIDE SEQUENCE</scope>
    <source>
        <strain evidence="1">Rice</strain>
        <tissue evidence="1">Whole body</tissue>
    </source>
</reference>
<dbReference type="AlphaFoldDB" id="A0A2H1X4Q8"/>
<evidence type="ECO:0000313" key="1">
    <source>
        <dbReference type="EMBL" id="SOQ59624.1"/>
    </source>
</evidence>
<sequence>MLLDKRSSKIFNMMITNRVQIGTLSIIWCLLDVDFRDTLRLFRAYDKLIRRQKQMNETVTEPLGRRPLPARHDMARYGIPRRAVTRHRGIKIKQHKFIEIRFKLT</sequence>
<protein>
    <submittedName>
        <fullName evidence="1">SFRICE_033436</fullName>
    </submittedName>
</protein>
<proteinExistence type="predicted"/>
<organism evidence="1">
    <name type="scientific">Spodoptera frugiperda</name>
    <name type="common">Fall armyworm</name>
    <dbReference type="NCBI Taxonomy" id="7108"/>
    <lineage>
        <taxon>Eukaryota</taxon>
        <taxon>Metazoa</taxon>
        <taxon>Ecdysozoa</taxon>
        <taxon>Arthropoda</taxon>
        <taxon>Hexapoda</taxon>
        <taxon>Insecta</taxon>
        <taxon>Pterygota</taxon>
        <taxon>Neoptera</taxon>
        <taxon>Endopterygota</taxon>
        <taxon>Lepidoptera</taxon>
        <taxon>Glossata</taxon>
        <taxon>Ditrysia</taxon>
        <taxon>Noctuoidea</taxon>
        <taxon>Noctuidae</taxon>
        <taxon>Amphipyrinae</taxon>
        <taxon>Spodoptera</taxon>
    </lineage>
</organism>